<keyword evidence="2" id="KW-0812">Transmembrane</keyword>
<feature type="compositionally biased region" description="Basic residues" evidence="1">
    <location>
        <begin position="108"/>
        <end position="118"/>
    </location>
</feature>
<evidence type="ECO:0000313" key="4">
    <source>
        <dbReference type="Proteomes" id="UP000319383"/>
    </source>
</evidence>
<evidence type="ECO:0008006" key="5">
    <source>
        <dbReference type="Google" id="ProtNLM"/>
    </source>
</evidence>
<dbReference type="AlphaFoldDB" id="A0A517ZMD0"/>
<name>A0A517ZMD0_9PLAN</name>
<sequence length="344" mass="37476">MSTIAARCPKCKSVFRLKDASLAGKKIKCRKCQAPFVVQPIKSSGGGGARRKTSSSVDPYGREISFSKTGELPVSGRKIKKIQKVAETVEPEEEDDTEEFGQPTSAPIRRKPRKKVKAKAADTGKKKKKSQTTTQQKIIAVVGGVFLLTTIIVGAVFGPTIAKRISEAGKLEPPKNYVLYDPDDSGVKFEYPEGWETSHGGGTGGQPKWARIKHDNISISIKENQAASALGEAAQAMANNDPNENDPELQPVHGAHMQRQMMLMRSDEGYQETGVEIFESGLGDSRLSKFEEKGTFSTTVGFRATLMAGRFTFFVKCSCSPAQFESAAPIFRRILKSIGLGKRI</sequence>
<feature type="compositionally biased region" description="Acidic residues" evidence="1">
    <location>
        <begin position="89"/>
        <end position="99"/>
    </location>
</feature>
<dbReference type="EMBL" id="CP036276">
    <property type="protein sequence ID" value="QDU43640.1"/>
    <property type="molecule type" value="Genomic_DNA"/>
</dbReference>
<accession>A0A517ZMD0</accession>
<keyword evidence="2" id="KW-1133">Transmembrane helix</keyword>
<reference evidence="3 4" key="1">
    <citation type="submission" date="2019-02" db="EMBL/GenBank/DDBJ databases">
        <title>Deep-cultivation of Planctomycetes and their phenomic and genomic characterization uncovers novel biology.</title>
        <authorList>
            <person name="Wiegand S."/>
            <person name="Jogler M."/>
            <person name="Boedeker C."/>
            <person name="Pinto D."/>
            <person name="Vollmers J."/>
            <person name="Rivas-Marin E."/>
            <person name="Kohn T."/>
            <person name="Peeters S.H."/>
            <person name="Heuer A."/>
            <person name="Rast P."/>
            <person name="Oberbeckmann S."/>
            <person name="Bunk B."/>
            <person name="Jeske O."/>
            <person name="Meyerdierks A."/>
            <person name="Storesund J.E."/>
            <person name="Kallscheuer N."/>
            <person name="Luecker S."/>
            <person name="Lage O.M."/>
            <person name="Pohl T."/>
            <person name="Merkel B.J."/>
            <person name="Hornburger P."/>
            <person name="Mueller R.-W."/>
            <person name="Bruemmer F."/>
            <person name="Labrenz M."/>
            <person name="Spormann A.M."/>
            <person name="Op den Camp H."/>
            <person name="Overmann J."/>
            <person name="Amann R."/>
            <person name="Jetten M.S.M."/>
            <person name="Mascher T."/>
            <person name="Medema M.H."/>
            <person name="Devos D.P."/>
            <person name="Kaster A.-K."/>
            <person name="Ovreas L."/>
            <person name="Rohde M."/>
            <person name="Galperin M.Y."/>
            <person name="Jogler C."/>
        </authorList>
    </citation>
    <scope>NUCLEOTIDE SEQUENCE [LARGE SCALE GENOMIC DNA]</scope>
    <source>
        <strain evidence="3 4">Mal52</strain>
    </source>
</reference>
<evidence type="ECO:0000256" key="2">
    <source>
        <dbReference type="SAM" id="Phobius"/>
    </source>
</evidence>
<dbReference type="Proteomes" id="UP000319383">
    <property type="component" value="Chromosome"/>
</dbReference>
<keyword evidence="4" id="KW-1185">Reference proteome</keyword>
<organism evidence="3 4">
    <name type="scientific">Symmachiella dynata</name>
    <dbReference type="NCBI Taxonomy" id="2527995"/>
    <lineage>
        <taxon>Bacteria</taxon>
        <taxon>Pseudomonadati</taxon>
        <taxon>Planctomycetota</taxon>
        <taxon>Planctomycetia</taxon>
        <taxon>Planctomycetales</taxon>
        <taxon>Planctomycetaceae</taxon>
        <taxon>Symmachiella</taxon>
    </lineage>
</organism>
<feature type="region of interest" description="Disordered" evidence="1">
    <location>
        <begin position="40"/>
        <end position="62"/>
    </location>
</feature>
<protein>
    <recommendedName>
        <fullName evidence="5">Zinc finger/thioredoxin putative domain-containing protein</fullName>
    </recommendedName>
</protein>
<proteinExistence type="predicted"/>
<gene>
    <name evidence="3" type="ORF">Mal52_21160</name>
</gene>
<evidence type="ECO:0000313" key="3">
    <source>
        <dbReference type="EMBL" id="QDU43640.1"/>
    </source>
</evidence>
<evidence type="ECO:0000256" key="1">
    <source>
        <dbReference type="SAM" id="MobiDB-lite"/>
    </source>
</evidence>
<dbReference type="NCBIfam" id="TIGR02098">
    <property type="entry name" value="MJ0042_CXXC"/>
    <property type="match status" value="1"/>
</dbReference>
<feature type="region of interest" description="Disordered" evidence="1">
    <location>
        <begin position="88"/>
        <end position="134"/>
    </location>
</feature>
<dbReference type="Gene3D" id="2.20.28.160">
    <property type="match status" value="1"/>
</dbReference>
<dbReference type="InterPro" id="IPR011723">
    <property type="entry name" value="Znf/thioredoxin_put"/>
</dbReference>
<keyword evidence="2" id="KW-0472">Membrane</keyword>
<feature type="transmembrane region" description="Helical" evidence="2">
    <location>
        <begin position="138"/>
        <end position="157"/>
    </location>
</feature>
<dbReference type="KEGG" id="sdyn:Mal52_21160"/>